<protein>
    <submittedName>
        <fullName evidence="2">C4-dicarboxylate ABC transporter</fullName>
    </submittedName>
</protein>
<dbReference type="PANTHER" id="PTHR43849:SF2">
    <property type="entry name" value="BLL3936 PROTEIN"/>
    <property type="match status" value="1"/>
</dbReference>
<dbReference type="PANTHER" id="PTHR43849">
    <property type="entry name" value="BLL3936 PROTEIN"/>
    <property type="match status" value="1"/>
</dbReference>
<keyword evidence="1" id="KW-0472">Membrane</keyword>
<feature type="transmembrane region" description="Helical" evidence="1">
    <location>
        <begin position="72"/>
        <end position="89"/>
    </location>
</feature>
<feature type="non-terminal residue" evidence="2">
    <location>
        <position position="109"/>
    </location>
</feature>
<keyword evidence="1" id="KW-0812">Transmembrane</keyword>
<comment type="caution">
    <text evidence="2">The sequence shown here is derived from an EMBL/GenBank/DDBJ whole genome shotgun (WGS) entry which is preliminary data.</text>
</comment>
<sequence length="109" mass="12572">MTTQHKSNDEVKKEEFEQISAEEQQAILEKYDIESNVRTISGVMKHVIFFGLLAFSLFQLYTAIFGQFPAQIQRTIHLGFGLTLIFLLFPARKKAAKNKIAWFDYILAV</sequence>
<dbReference type="AlphaFoldDB" id="A0A2M9PXS1"/>
<organism evidence="2 3">
    <name type="scientific">Lysinibacillus xylanilyticus</name>
    <dbReference type="NCBI Taxonomy" id="582475"/>
    <lineage>
        <taxon>Bacteria</taxon>
        <taxon>Bacillati</taxon>
        <taxon>Bacillota</taxon>
        <taxon>Bacilli</taxon>
        <taxon>Bacillales</taxon>
        <taxon>Bacillaceae</taxon>
        <taxon>Lysinibacillus</taxon>
    </lineage>
</organism>
<evidence type="ECO:0000313" key="3">
    <source>
        <dbReference type="Proteomes" id="UP000232101"/>
    </source>
</evidence>
<name>A0A2M9PXS1_9BACI</name>
<dbReference type="EMBL" id="PHQY01000707">
    <property type="protein sequence ID" value="PJO40634.1"/>
    <property type="molecule type" value="Genomic_DNA"/>
</dbReference>
<gene>
    <name evidence="2" type="ORF">CWD94_26835</name>
</gene>
<evidence type="ECO:0000313" key="2">
    <source>
        <dbReference type="EMBL" id="PJO40634.1"/>
    </source>
</evidence>
<feature type="transmembrane region" description="Helical" evidence="1">
    <location>
        <begin position="47"/>
        <end position="66"/>
    </location>
</feature>
<reference evidence="2 3" key="1">
    <citation type="submission" date="2017-11" db="EMBL/GenBank/DDBJ databases">
        <title>Bacterial isolate from king chilli rhizosphere.</title>
        <authorList>
            <person name="Takhelmayum P."/>
            <person name="Sarangthem I."/>
        </authorList>
    </citation>
    <scope>NUCLEOTIDE SEQUENCE [LARGE SCALE GENOMIC DNA]</scope>
    <source>
        <strain evidence="3">t26</strain>
    </source>
</reference>
<keyword evidence="1" id="KW-1133">Transmembrane helix</keyword>
<evidence type="ECO:0000256" key="1">
    <source>
        <dbReference type="SAM" id="Phobius"/>
    </source>
</evidence>
<accession>A0A2M9PXS1</accession>
<proteinExistence type="predicted"/>
<dbReference type="Proteomes" id="UP000232101">
    <property type="component" value="Unassembled WGS sequence"/>
</dbReference>